<evidence type="ECO:0000313" key="1">
    <source>
        <dbReference type="EMBL" id="KAI9195342.1"/>
    </source>
</evidence>
<accession>A0AAD5P1Y7</accession>
<name>A0AAD5P1Y7_ACENE</name>
<proteinExistence type="predicted"/>
<gene>
    <name evidence="1" type="ORF">LWI28_014007</name>
</gene>
<reference evidence="1" key="1">
    <citation type="journal article" date="2022" name="Plant J.">
        <title>Strategies of tolerance reflected in two North American maple genomes.</title>
        <authorList>
            <person name="McEvoy S.L."/>
            <person name="Sezen U.U."/>
            <person name="Trouern-Trend A."/>
            <person name="McMahon S.M."/>
            <person name="Schaberg P.G."/>
            <person name="Yang J."/>
            <person name="Wegrzyn J.L."/>
            <person name="Swenson N.G."/>
        </authorList>
    </citation>
    <scope>NUCLEOTIDE SEQUENCE</scope>
    <source>
        <strain evidence="1">91603</strain>
    </source>
</reference>
<dbReference type="Proteomes" id="UP001064489">
    <property type="component" value="Chromosome 1"/>
</dbReference>
<protein>
    <submittedName>
        <fullName evidence="1">Uncharacterized protein</fullName>
    </submittedName>
</protein>
<reference evidence="1" key="2">
    <citation type="submission" date="2023-02" db="EMBL/GenBank/DDBJ databases">
        <authorList>
            <person name="Swenson N.G."/>
            <person name="Wegrzyn J.L."/>
            <person name="Mcevoy S.L."/>
        </authorList>
    </citation>
    <scope>NUCLEOTIDE SEQUENCE</scope>
    <source>
        <strain evidence="1">91603</strain>
        <tissue evidence="1">Leaf</tissue>
    </source>
</reference>
<evidence type="ECO:0000313" key="2">
    <source>
        <dbReference type="Proteomes" id="UP001064489"/>
    </source>
</evidence>
<sequence>MPSMLGGREVFGGPVRVQGMGYGVPNGGLRPPLLMPSMLGGREVFGGPVRVRGTRYWVSGMRYQDAVYKYGALSYSSSAKQRY</sequence>
<dbReference type="AlphaFoldDB" id="A0AAD5P1Y7"/>
<keyword evidence="2" id="KW-1185">Reference proteome</keyword>
<organism evidence="1 2">
    <name type="scientific">Acer negundo</name>
    <name type="common">Box elder</name>
    <dbReference type="NCBI Taxonomy" id="4023"/>
    <lineage>
        <taxon>Eukaryota</taxon>
        <taxon>Viridiplantae</taxon>
        <taxon>Streptophyta</taxon>
        <taxon>Embryophyta</taxon>
        <taxon>Tracheophyta</taxon>
        <taxon>Spermatophyta</taxon>
        <taxon>Magnoliopsida</taxon>
        <taxon>eudicotyledons</taxon>
        <taxon>Gunneridae</taxon>
        <taxon>Pentapetalae</taxon>
        <taxon>rosids</taxon>
        <taxon>malvids</taxon>
        <taxon>Sapindales</taxon>
        <taxon>Sapindaceae</taxon>
        <taxon>Hippocastanoideae</taxon>
        <taxon>Acereae</taxon>
        <taxon>Acer</taxon>
    </lineage>
</organism>
<comment type="caution">
    <text evidence="1">The sequence shown here is derived from an EMBL/GenBank/DDBJ whole genome shotgun (WGS) entry which is preliminary data.</text>
</comment>
<dbReference type="EMBL" id="JAJSOW010000003">
    <property type="protein sequence ID" value="KAI9195342.1"/>
    <property type="molecule type" value="Genomic_DNA"/>
</dbReference>